<sequence>MPTRAGMMLAHHSAFANDLRGPKSLPLVLKFILKQRCKTKEVVEALGKLHEIEGTKITVNLLELAGSKLKPVWSVNVKWVRVVGHFALEFWGALETSNLKLSKLNMGGASLPPGFRFHPTDEELVGYYLKRKVEGLEIELEVIPVIDFYKFDPWELPEKSFLPKRDLEWFFFCPRDRKYPNGSRTNRATKAGYWKATGKDRKVVCQSNPSTVTGYRKTLVFYLGRAPLGDRTDWIMHEYRLCDDLGQGTPCFKGGFALCRVVKKNEKASASSFGEHKGKRVGSSSINGSDTSMRLSSEPLSISCDVSSQISQPNNESRYSSPITSPYNVAPMAEFNQASTETNPSNIWISPDMILDSSKDYPQVQDAGSEYFQGYDLPSMMAPWQSLEHPETSSSLSYSNLNGEIEFADNLSQMDCMSVMSPYSSQGNFMDFYGNGDVPYEGYDQINAISYPEPF</sequence>
<organism evidence="8 9">
    <name type="scientific">Clitoria ternatea</name>
    <name type="common">Butterfly pea</name>
    <dbReference type="NCBI Taxonomy" id="43366"/>
    <lineage>
        <taxon>Eukaryota</taxon>
        <taxon>Viridiplantae</taxon>
        <taxon>Streptophyta</taxon>
        <taxon>Embryophyta</taxon>
        <taxon>Tracheophyta</taxon>
        <taxon>Spermatophyta</taxon>
        <taxon>Magnoliopsida</taxon>
        <taxon>eudicotyledons</taxon>
        <taxon>Gunneridae</taxon>
        <taxon>Pentapetalae</taxon>
        <taxon>rosids</taxon>
        <taxon>fabids</taxon>
        <taxon>Fabales</taxon>
        <taxon>Fabaceae</taxon>
        <taxon>Papilionoideae</taxon>
        <taxon>50 kb inversion clade</taxon>
        <taxon>NPAAA clade</taxon>
        <taxon>indigoferoid/millettioid clade</taxon>
        <taxon>Phaseoleae</taxon>
        <taxon>Clitoria</taxon>
    </lineage>
</organism>
<dbReference type="GO" id="GO:0006355">
    <property type="term" value="P:regulation of DNA-templated transcription"/>
    <property type="evidence" value="ECO:0007669"/>
    <property type="project" value="InterPro"/>
</dbReference>
<evidence type="ECO:0000259" key="7">
    <source>
        <dbReference type="PROSITE" id="PS51005"/>
    </source>
</evidence>
<evidence type="ECO:0000256" key="3">
    <source>
        <dbReference type="ARBA" id="ARBA00023125"/>
    </source>
</evidence>
<comment type="subcellular location">
    <subcellularLocation>
        <location evidence="1">Nucleus</location>
    </subcellularLocation>
</comment>
<keyword evidence="9" id="KW-1185">Reference proteome</keyword>
<evidence type="ECO:0000256" key="5">
    <source>
        <dbReference type="ARBA" id="ARBA00023242"/>
    </source>
</evidence>
<dbReference type="InterPro" id="IPR036093">
    <property type="entry name" value="NAC_dom_sf"/>
</dbReference>
<dbReference type="PROSITE" id="PS51005">
    <property type="entry name" value="NAC"/>
    <property type="match status" value="1"/>
</dbReference>
<feature type="region of interest" description="Disordered" evidence="6">
    <location>
        <begin position="270"/>
        <end position="296"/>
    </location>
</feature>
<dbReference type="GO" id="GO:0003677">
    <property type="term" value="F:DNA binding"/>
    <property type="evidence" value="ECO:0007669"/>
    <property type="project" value="UniProtKB-KW"/>
</dbReference>
<name>A0AAN9EUA6_CLITE</name>
<evidence type="ECO:0000256" key="1">
    <source>
        <dbReference type="ARBA" id="ARBA00004123"/>
    </source>
</evidence>
<dbReference type="InterPro" id="IPR003441">
    <property type="entry name" value="NAC-dom"/>
</dbReference>
<keyword evidence="3" id="KW-0238">DNA-binding</keyword>
<gene>
    <name evidence="8" type="ORF">RJT34_30911</name>
</gene>
<keyword evidence="5" id="KW-0539">Nucleus</keyword>
<feature type="compositionally biased region" description="Polar residues" evidence="6">
    <location>
        <begin position="282"/>
        <end position="296"/>
    </location>
</feature>
<evidence type="ECO:0000313" key="9">
    <source>
        <dbReference type="Proteomes" id="UP001359559"/>
    </source>
</evidence>
<keyword evidence="2" id="KW-0805">Transcription regulation</keyword>
<accession>A0AAN9EUA6</accession>
<protein>
    <recommendedName>
        <fullName evidence="7">NAC domain-containing protein</fullName>
    </recommendedName>
</protein>
<reference evidence="8 9" key="1">
    <citation type="submission" date="2024-01" db="EMBL/GenBank/DDBJ databases">
        <title>The genomes of 5 underutilized Papilionoideae crops provide insights into root nodulation and disease resistance.</title>
        <authorList>
            <person name="Yuan L."/>
        </authorList>
    </citation>
    <scope>NUCLEOTIDE SEQUENCE [LARGE SCALE GENOMIC DNA]</scope>
    <source>
        <strain evidence="8">LY-2023</strain>
        <tissue evidence="8">Leaf</tissue>
    </source>
</reference>
<evidence type="ECO:0000313" key="8">
    <source>
        <dbReference type="EMBL" id="KAK7263323.1"/>
    </source>
</evidence>
<dbReference type="Pfam" id="PF02365">
    <property type="entry name" value="NAM"/>
    <property type="match status" value="1"/>
</dbReference>
<dbReference type="Proteomes" id="UP001359559">
    <property type="component" value="Unassembled WGS sequence"/>
</dbReference>
<feature type="domain" description="NAC" evidence="7">
    <location>
        <begin position="111"/>
        <end position="264"/>
    </location>
</feature>
<keyword evidence="4" id="KW-0804">Transcription</keyword>
<evidence type="ECO:0000256" key="4">
    <source>
        <dbReference type="ARBA" id="ARBA00023163"/>
    </source>
</evidence>
<comment type="caution">
    <text evidence="8">The sequence shown here is derived from an EMBL/GenBank/DDBJ whole genome shotgun (WGS) entry which is preliminary data.</text>
</comment>
<dbReference type="Gene3D" id="2.170.150.80">
    <property type="entry name" value="NAC domain"/>
    <property type="match status" value="1"/>
</dbReference>
<evidence type="ECO:0000256" key="6">
    <source>
        <dbReference type="SAM" id="MobiDB-lite"/>
    </source>
</evidence>
<dbReference type="FunFam" id="2.170.150.80:FF:000002">
    <property type="entry name" value="Nac domain-containing protein 86"/>
    <property type="match status" value="1"/>
</dbReference>
<evidence type="ECO:0000256" key="2">
    <source>
        <dbReference type="ARBA" id="ARBA00023015"/>
    </source>
</evidence>
<dbReference type="PANTHER" id="PTHR31744">
    <property type="entry name" value="PROTEIN CUP-SHAPED COTYLEDON 2-RELATED"/>
    <property type="match status" value="1"/>
</dbReference>
<dbReference type="PANTHER" id="PTHR31744:SF208">
    <property type="entry name" value="(WILD MALAYSIAN BANANA) HYPOTHETICAL PROTEIN"/>
    <property type="match status" value="1"/>
</dbReference>
<dbReference type="EMBL" id="JAYKXN010000008">
    <property type="protein sequence ID" value="KAK7263323.1"/>
    <property type="molecule type" value="Genomic_DNA"/>
</dbReference>
<dbReference type="SUPFAM" id="SSF101941">
    <property type="entry name" value="NAC domain"/>
    <property type="match status" value="1"/>
</dbReference>
<proteinExistence type="predicted"/>
<dbReference type="AlphaFoldDB" id="A0AAN9EUA6"/>
<dbReference type="GO" id="GO:0005634">
    <property type="term" value="C:nucleus"/>
    <property type="evidence" value="ECO:0007669"/>
    <property type="project" value="UniProtKB-SubCell"/>
</dbReference>